<accession>A0A2T9YK27</accession>
<dbReference type="InterPro" id="IPR043129">
    <property type="entry name" value="ATPase_NBD"/>
</dbReference>
<dbReference type="Gene3D" id="3.30.420.40">
    <property type="match status" value="2"/>
</dbReference>
<organism evidence="8 9">
    <name type="scientific">Smittium simulii</name>
    <dbReference type="NCBI Taxonomy" id="133385"/>
    <lineage>
        <taxon>Eukaryota</taxon>
        <taxon>Fungi</taxon>
        <taxon>Fungi incertae sedis</taxon>
        <taxon>Zoopagomycota</taxon>
        <taxon>Kickxellomycotina</taxon>
        <taxon>Harpellomycetes</taxon>
        <taxon>Harpellales</taxon>
        <taxon>Legeriomycetaceae</taxon>
        <taxon>Smittium</taxon>
    </lineage>
</organism>
<dbReference type="SMART" id="SM00268">
    <property type="entry name" value="ACTIN"/>
    <property type="match status" value="1"/>
</dbReference>
<keyword evidence="9" id="KW-1185">Reference proteome</keyword>
<dbReference type="EMBL" id="MBFR01000152">
    <property type="protein sequence ID" value="PVU92691.1"/>
    <property type="molecule type" value="Genomic_DNA"/>
</dbReference>
<evidence type="ECO:0000256" key="3">
    <source>
        <dbReference type="ARBA" id="ARBA00018633"/>
    </source>
</evidence>
<dbReference type="PANTHER" id="PTHR11937">
    <property type="entry name" value="ACTIN"/>
    <property type="match status" value="1"/>
</dbReference>
<dbReference type="SUPFAM" id="SSF53067">
    <property type="entry name" value="Actin-like ATPase domain"/>
    <property type="match status" value="2"/>
</dbReference>
<dbReference type="Gene3D" id="2.30.36.70">
    <property type="entry name" value="Actin, Chain A, domain 2"/>
    <property type="match status" value="1"/>
</dbReference>
<dbReference type="InterPro" id="IPR004000">
    <property type="entry name" value="Actin"/>
</dbReference>
<evidence type="ECO:0000256" key="1">
    <source>
        <dbReference type="ARBA" id="ARBA00004496"/>
    </source>
</evidence>
<comment type="subunit">
    <text evidence="6">Component of the SWR1 chromatin remodeling complex.</text>
</comment>
<evidence type="ECO:0000313" key="8">
    <source>
        <dbReference type="EMBL" id="PVU92691.1"/>
    </source>
</evidence>
<reference evidence="8 9" key="1">
    <citation type="journal article" date="2018" name="MBio">
        <title>Comparative Genomics Reveals the Core Gene Toolbox for the Fungus-Insect Symbiosis.</title>
        <authorList>
            <person name="Wang Y."/>
            <person name="Stata M."/>
            <person name="Wang W."/>
            <person name="Stajich J.E."/>
            <person name="White M.M."/>
            <person name="Moncalvo J.M."/>
        </authorList>
    </citation>
    <scope>NUCLEOTIDE SEQUENCE [LARGE SCALE GENOMIC DNA]</scope>
    <source>
        <strain evidence="8 9">SWE-8-4</strain>
    </source>
</reference>
<dbReference type="OrthoDB" id="408728at2759"/>
<dbReference type="GO" id="GO:0005737">
    <property type="term" value="C:cytoplasm"/>
    <property type="evidence" value="ECO:0007669"/>
    <property type="project" value="UniProtKB-SubCell"/>
</dbReference>
<evidence type="ECO:0000256" key="7">
    <source>
        <dbReference type="ARBA" id="ARBA00073820"/>
    </source>
</evidence>
<protein>
    <recommendedName>
        <fullName evidence="3">Actin-like protein ARP6</fullName>
    </recommendedName>
    <alternativeName>
        <fullName evidence="7">Actin-like protein arp6</fullName>
    </alternativeName>
</protein>
<gene>
    <name evidence="8" type="ORF">BB561_003673</name>
</gene>
<dbReference type="Proteomes" id="UP000245383">
    <property type="component" value="Unassembled WGS sequence"/>
</dbReference>
<name>A0A2T9YK27_9FUNG</name>
<dbReference type="AlphaFoldDB" id="A0A2T9YK27"/>
<comment type="subcellular location">
    <subcellularLocation>
        <location evidence="1">Cytoplasm</location>
    </subcellularLocation>
</comment>
<dbReference type="GO" id="GO:0005634">
    <property type="term" value="C:nucleus"/>
    <property type="evidence" value="ECO:0007669"/>
    <property type="project" value="UniProtKB-ARBA"/>
</dbReference>
<comment type="function">
    <text evidence="5">Component of the SWR1 complex which mediates the ATP-dependent exchange of histone H2A for the H2A variant HZT1 leading to transcriptional regulation of selected genes by chromatin remodeling. Involved in chromosome stability.</text>
</comment>
<dbReference type="Pfam" id="PF00022">
    <property type="entry name" value="Actin"/>
    <property type="match status" value="1"/>
</dbReference>
<evidence type="ECO:0000256" key="4">
    <source>
        <dbReference type="ARBA" id="ARBA00022490"/>
    </source>
</evidence>
<dbReference type="FunFam" id="3.90.640.10:FF:000014">
    <property type="entry name" value="Putative actin-related protein 6"/>
    <property type="match status" value="1"/>
</dbReference>
<proteinExistence type="inferred from homology"/>
<dbReference type="STRING" id="133385.A0A2T9YK27"/>
<dbReference type="CDD" id="cd10210">
    <property type="entry name" value="ASKHA_NBD_Arp6"/>
    <property type="match status" value="1"/>
</dbReference>
<comment type="caution">
    <text evidence="8">The sequence shown here is derived from an EMBL/GenBank/DDBJ whole genome shotgun (WGS) entry which is preliminary data.</text>
</comment>
<evidence type="ECO:0000256" key="5">
    <source>
        <dbReference type="ARBA" id="ARBA00025222"/>
    </source>
</evidence>
<evidence type="ECO:0000256" key="6">
    <source>
        <dbReference type="ARBA" id="ARBA00063309"/>
    </source>
</evidence>
<dbReference type="Gene3D" id="3.90.640.10">
    <property type="entry name" value="Actin, Chain A, domain 4"/>
    <property type="match status" value="1"/>
</dbReference>
<evidence type="ECO:0000256" key="2">
    <source>
        <dbReference type="ARBA" id="ARBA00005665"/>
    </source>
</evidence>
<sequence length="390" mass="44631">MSKTLILDNGSFSIKAGFVTDEACKEFPNYVMKTKQSKMVYVSDLIDKTTDLSGLYFHSPFENGYIVNWDVQLSIWDRLYEDSALNCTPNDTNLVLTEPIFNPPSIKTNLYELIFEEYEFPSLISLSASEFVAKSNYLDLFQKERSVFPDSMIVVDIASIQNTFNRIDVGGLTLTNFLKHIVSYRSWDIRDDYYIANDIKEKCCFVSQNFNYDLKNFKDQSYNNKYHVNYVLPDFTSSKKGIIKISENSENLKDNEQILSVKNERITVPEILFYPSDIGINQGGIHEAVLESIESCPERIRGLLANNIVVIGGTSHLPGLKDRLEKELRKLFPESFDVGVFIAPRNFSWQAGKSVSLNLTQNTDQNNLTSFLSKSEYQEIGSSRTVEYFK</sequence>
<comment type="similarity">
    <text evidence="2">Belongs to the actin family. ARP6 subfamily.</text>
</comment>
<evidence type="ECO:0000313" key="9">
    <source>
        <dbReference type="Proteomes" id="UP000245383"/>
    </source>
</evidence>
<keyword evidence="4" id="KW-0963">Cytoplasm</keyword>